<evidence type="ECO:0000313" key="9">
    <source>
        <dbReference type="Proteomes" id="UP000315891"/>
    </source>
</evidence>
<feature type="chain" id="PRO_5022118661" evidence="6">
    <location>
        <begin position="19"/>
        <end position="181"/>
    </location>
</feature>
<evidence type="ECO:0000256" key="1">
    <source>
        <dbReference type="ARBA" id="ARBA00022617"/>
    </source>
</evidence>
<evidence type="ECO:0000256" key="3">
    <source>
        <dbReference type="ARBA" id="ARBA00023004"/>
    </source>
</evidence>
<dbReference type="Pfam" id="PF00034">
    <property type="entry name" value="Cytochrom_C"/>
    <property type="match status" value="1"/>
</dbReference>
<feature type="signal peptide" evidence="6">
    <location>
        <begin position="1"/>
        <end position="18"/>
    </location>
</feature>
<dbReference type="GO" id="GO:0046872">
    <property type="term" value="F:metal ion binding"/>
    <property type="evidence" value="ECO:0007669"/>
    <property type="project" value="UniProtKB-KW"/>
</dbReference>
<dbReference type="SUPFAM" id="SSF46626">
    <property type="entry name" value="Cytochrome c"/>
    <property type="match status" value="1"/>
</dbReference>
<dbReference type="EMBL" id="CP041742">
    <property type="protein sequence ID" value="QDQ73460.1"/>
    <property type="molecule type" value="Genomic_DNA"/>
</dbReference>
<protein>
    <submittedName>
        <fullName evidence="8">Cytochrome C</fullName>
    </submittedName>
</protein>
<organism evidence="8 9">
    <name type="scientific">Pseudoluteimonas lycopersici</name>
    <dbReference type="NCBI Taxonomy" id="1324796"/>
    <lineage>
        <taxon>Bacteria</taxon>
        <taxon>Pseudomonadati</taxon>
        <taxon>Pseudomonadota</taxon>
        <taxon>Gammaproteobacteria</taxon>
        <taxon>Lysobacterales</taxon>
        <taxon>Lysobacteraceae</taxon>
        <taxon>Pseudoluteimonas</taxon>
    </lineage>
</organism>
<feature type="region of interest" description="Disordered" evidence="5">
    <location>
        <begin position="147"/>
        <end position="181"/>
    </location>
</feature>
<reference evidence="8 9" key="1">
    <citation type="submission" date="2019-07" db="EMBL/GenBank/DDBJ databases">
        <title>Lysobacter weifangensis sp. nov., isolated from bensulfuron-methyl contaminated farmland soil.</title>
        <authorList>
            <person name="Zhao H."/>
        </authorList>
    </citation>
    <scope>NUCLEOTIDE SEQUENCE [LARGE SCALE GENOMIC DNA]</scope>
    <source>
        <strain evidence="8 9">CC-Bw-6</strain>
    </source>
</reference>
<dbReference type="OrthoDB" id="9811281at2"/>
<keyword evidence="9" id="KW-1185">Reference proteome</keyword>
<keyword evidence="2 4" id="KW-0479">Metal-binding</keyword>
<evidence type="ECO:0000259" key="7">
    <source>
        <dbReference type="PROSITE" id="PS51007"/>
    </source>
</evidence>
<dbReference type="InterPro" id="IPR036909">
    <property type="entry name" value="Cyt_c-like_dom_sf"/>
</dbReference>
<dbReference type="GO" id="GO:0020037">
    <property type="term" value="F:heme binding"/>
    <property type="evidence" value="ECO:0007669"/>
    <property type="project" value="InterPro"/>
</dbReference>
<accession>A0A516V4J2</accession>
<sequence>MRHQFLHPALLATGLALAGCSATTASPETPPPVDAGDAELVARGEYLVRIAGCNDCHTPGYAEKGGDIPKQAWLTGSPLGYNGPWGTTYAANLRLKLADMDEATWLKYSAELRTRPIMPDYNVRAMNEGDRRALYRFIRSLGPAGGKAPDYLPPGQQPPLPYFQLALPPEPMQGTAATAAD</sequence>
<proteinExistence type="predicted"/>
<dbReference type="Gene3D" id="1.10.760.10">
    <property type="entry name" value="Cytochrome c-like domain"/>
    <property type="match status" value="1"/>
</dbReference>
<dbReference type="RefSeq" id="WP_143878972.1">
    <property type="nucleotide sequence ID" value="NZ_BAABLZ010000001.1"/>
</dbReference>
<feature type="compositionally biased region" description="Pro residues" evidence="5">
    <location>
        <begin position="151"/>
        <end position="161"/>
    </location>
</feature>
<keyword evidence="1 4" id="KW-0349">Heme</keyword>
<dbReference type="InterPro" id="IPR009056">
    <property type="entry name" value="Cyt_c-like_dom"/>
</dbReference>
<dbReference type="AlphaFoldDB" id="A0A516V4J2"/>
<keyword evidence="3 4" id="KW-0408">Iron</keyword>
<evidence type="ECO:0000256" key="5">
    <source>
        <dbReference type="SAM" id="MobiDB-lite"/>
    </source>
</evidence>
<evidence type="ECO:0000256" key="4">
    <source>
        <dbReference type="PROSITE-ProRule" id="PRU00433"/>
    </source>
</evidence>
<evidence type="ECO:0000313" key="8">
    <source>
        <dbReference type="EMBL" id="QDQ73460.1"/>
    </source>
</evidence>
<dbReference type="PROSITE" id="PS51007">
    <property type="entry name" value="CYTC"/>
    <property type="match status" value="1"/>
</dbReference>
<name>A0A516V4J2_9GAMM</name>
<evidence type="ECO:0000256" key="2">
    <source>
        <dbReference type="ARBA" id="ARBA00022723"/>
    </source>
</evidence>
<dbReference type="Proteomes" id="UP000315891">
    <property type="component" value="Chromosome"/>
</dbReference>
<evidence type="ECO:0000256" key="6">
    <source>
        <dbReference type="SAM" id="SignalP"/>
    </source>
</evidence>
<gene>
    <name evidence="8" type="ORF">FNZ56_06050</name>
</gene>
<dbReference type="PROSITE" id="PS51257">
    <property type="entry name" value="PROKAR_LIPOPROTEIN"/>
    <property type="match status" value="1"/>
</dbReference>
<dbReference type="GO" id="GO:0009055">
    <property type="term" value="F:electron transfer activity"/>
    <property type="evidence" value="ECO:0007669"/>
    <property type="project" value="InterPro"/>
</dbReference>
<feature type="domain" description="Cytochrome c" evidence="7">
    <location>
        <begin position="39"/>
        <end position="142"/>
    </location>
</feature>
<keyword evidence="6" id="KW-0732">Signal</keyword>